<dbReference type="Proteomes" id="UP000005427">
    <property type="component" value="Segment"/>
</dbReference>
<dbReference type="EMBL" id="JN116823">
    <property type="protein sequence ID" value="AEV51875.1"/>
    <property type="molecule type" value="Genomic_DNA"/>
</dbReference>
<accession>G9FH46</accession>
<dbReference type="RefSeq" id="YP_005087065.1">
    <property type="nucleotide sequence ID" value="NC_016652.1"/>
</dbReference>
<name>G9FH46_9CAUD</name>
<evidence type="ECO:0000313" key="2">
    <source>
        <dbReference type="EMBL" id="AEV51875.1"/>
    </source>
</evidence>
<protein>
    <submittedName>
        <fullName evidence="2">Uncharacterized protein</fullName>
    </submittedName>
</protein>
<sequence>MSDTEDLNAELLAAIPPDMHPYAYAFMHVQFPGVLAKFEPDELNALGRQIERLGFRPTGEQLDRYEAPKSGPIHPHNPGKWVPIASTGIQIPAEQRAEFITALTKPTSSPAGREDREGTA</sequence>
<dbReference type="Pfam" id="PF10910">
    <property type="entry name" value="Phage_gene29"/>
    <property type="match status" value="1"/>
</dbReference>
<dbReference type="GeneID" id="11541267"/>
<evidence type="ECO:0000256" key="1">
    <source>
        <dbReference type="SAM" id="MobiDB-lite"/>
    </source>
</evidence>
<keyword evidence="3" id="KW-1185">Reference proteome</keyword>
<evidence type="ECO:0000313" key="3">
    <source>
        <dbReference type="Proteomes" id="UP000005427"/>
    </source>
</evidence>
<proteinExistence type="predicted"/>
<feature type="region of interest" description="Disordered" evidence="1">
    <location>
        <begin position="57"/>
        <end position="80"/>
    </location>
</feature>
<dbReference type="KEGG" id="vg:11541267"/>
<organism evidence="2 3">
    <name type="scientific">Rhodococcus phage REQ2</name>
    <dbReference type="NCBI Taxonomy" id="1109713"/>
    <lineage>
        <taxon>Viruses</taxon>
        <taxon>Duplodnaviria</taxon>
        <taxon>Heunggongvirae</taxon>
        <taxon>Uroviricota</taxon>
        <taxon>Caudoviricetes</taxon>
        <taxon>Caudoviricetes incertae sedis</taxon>
        <taxon>Melbournevirus</taxon>
        <taxon>Melbournevirus REQ2</taxon>
    </lineage>
</organism>
<reference evidence="2 3" key="1">
    <citation type="submission" date="2011-06" db="EMBL/GenBank/DDBJ databases">
        <title>Two lysogenic phages can combine to generate a single lytic phage.</title>
        <authorList>
            <person name="Petrovski S."/>
        </authorList>
    </citation>
    <scope>NUCLEOTIDE SEQUENCE [LARGE SCALE GENOMIC DNA]</scope>
</reference>
<dbReference type="InterPro" id="IPR021226">
    <property type="entry name" value="Phage_gene29"/>
</dbReference>